<reference evidence="2" key="2">
    <citation type="submission" date="2018-12" db="EMBL/GenBank/DDBJ databases">
        <title>Maribacter lutimaris sp. nov., isolated from marine sediment.</title>
        <authorList>
            <person name="Kim K.K."/>
        </authorList>
    </citation>
    <scope>NUCLEOTIDE SEQUENCE [LARGE SCALE GENOMIC DNA]</scope>
    <source>
        <strain evidence="2">PoM-212</strain>
    </source>
</reference>
<keyword evidence="2" id="KW-1185">Reference proteome</keyword>
<dbReference type="OrthoDB" id="9927444at2"/>
<reference evidence="2" key="1">
    <citation type="submission" date="2018-08" db="EMBL/GenBank/DDBJ databases">
        <authorList>
            <person name="Khan S.A."/>
            <person name="J S.E."/>
        </authorList>
    </citation>
    <scope>NUCLEOTIDE SEQUENCE [LARGE SCALE GENOMIC DNA]</scope>
    <source>
        <strain evidence="2">PoM-212</strain>
    </source>
</reference>
<name>A0A426RLF0_9FLAO</name>
<dbReference type="EMBL" id="QUSX01000001">
    <property type="protein sequence ID" value="RRQ49821.1"/>
    <property type="molecule type" value="Genomic_DNA"/>
</dbReference>
<gene>
    <name evidence="1" type="ORF">DZC72_04320</name>
</gene>
<accession>A0A426RLF0</accession>
<evidence type="ECO:0000313" key="2">
    <source>
        <dbReference type="Proteomes" id="UP000286990"/>
    </source>
</evidence>
<dbReference type="RefSeq" id="WP_125221637.1">
    <property type="nucleotide sequence ID" value="NZ_QUSX01000001.1"/>
</dbReference>
<comment type="caution">
    <text evidence="1">The sequence shown here is derived from an EMBL/GenBank/DDBJ whole genome shotgun (WGS) entry which is preliminary data.</text>
</comment>
<dbReference type="Proteomes" id="UP000286990">
    <property type="component" value="Unassembled WGS sequence"/>
</dbReference>
<organism evidence="1 2">
    <name type="scientific">Maribacter algicola</name>
    <dbReference type="NCBI Taxonomy" id="2498892"/>
    <lineage>
        <taxon>Bacteria</taxon>
        <taxon>Pseudomonadati</taxon>
        <taxon>Bacteroidota</taxon>
        <taxon>Flavobacteriia</taxon>
        <taxon>Flavobacteriales</taxon>
        <taxon>Flavobacteriaceae</taxon>
        <taxon>Maribacter</taxon>
    </lineage>
</organism>
<evidence type="ECO:0000313" key="1">
    <source>
        <dbReference type="EMBL" id="RRQ49821.1"/>
    </source>
</evidence>
<sequence>MEDIFKTETTNFFKITKGFSSNMELFYIEVTYKNKLGKPYAIYEWLDTEPENYRRINTCGAYSEMTFDTLLKCIQYDGEQII</sequence>
<protein>
    <submittedName>
        <fullName evidence="1">Uncharacterized protein</fullName>
    </submittedName>
</protein>
<dbReference type="AlphaFoldDB" id="A0A426RLF0"/>
<proteinExistence type="predicted"/>